<keyword evidence="3" id="KW-0472">Membrane</keyword>
<keyword evidence="6" id="KW-1185">Reference proteome</keyword>
<protein>
    <submittedName>
        <fullName evidence="5">Lipoprotein</fullName>
    </submittedName>
</protein>
<dbReference type="RefSeq" id="WP_203930214.1">
    <property type="nucleotide sequence ID" value="NZ_BOPH01000076.1"/>
</dbReference>
<gene>
    <name evidence="5" type="ORF">Voc01_052230</name>
</gene>
<feature type="domain" description="DUF4349" evidence="4">
    <location>
        <begin position="79"/>
        <end position="285"/>
    </location>
</feature>
<dbReference type="AlphaFoldDB" id="A0A8J3ZV97"/>
<organism evidence="5 6">
    <name type="scientific">Virgisporangium ochraceum</name>
    <dbReference type="NCBI Taxonomy" id="65505"/>
    <lineage>
        <taxon>Bacteria</taxon>
        <taxon>Bacillati</taxon>
        <taxon>Actinomycetota</taxon>
        <taxon>Actinomycetes</taxon>
        <taxon>Micromonosporales</taxon>
        <taxon>Micromonosporaceae</taxon>
        <taxon>Virgisporangium</taxon>
    </lineage>
</organism>
<sequence>MSGRPSPRRVAGALCIGLMFVVAGCGGSGDETGAASTAGEAPAAAPGDAAGKDAQGGTNAQGGANAPARAPVEVPPDQRSIIYTGHITVEPDDVNQAADAAIAAARTAGGDVSGDNRNSAGDRSEATVTLRVPSAKFSEVMTSLGRLGKERNREVKAEDVTEQVVDVQSRIATAQASVDRVRALLARATTLGEIVSLESEVAKREAELESLKARLNKLSSLTALSTITATFTRNGPVEEDETDTTGFLAGLKGGWDSFTGSLNVLLMVLGALLPWFLALGVPVFALVAFLRRTARNQRAQPAPDEA</sequence>
<feature type="compositionally biased region" description="Low complexity" evidence="2">
    <location>
        <begin position="31"/>
        <end position="66"/>
    </location>
</feature>
<dbReference type="InterPro" id="IPR025645">
    <property type="entry name" value="DUF4349"/>
</dbReference>
<evidence type="ECO:0000313" key="6">
    <source>
        <dbReference type="Proteomes" id="UP000635606"/>
    </source>
</evidence>
<keyword evidence="1" id="KW-0175">Coiled coil</keyword>
<reference evidence="5" key="1">
    <citation type="submission" date="2021-01" db="EMBL/GenBank/DDBJ databases">
        <title>Whole genome shotgun sequence of Virgisporangium ochraceum NBRC 16418.</title>
        <authorList>
            <person name="Komaki H."/>
            <person name="Tamura T."/>
        </authorList>
    </citation>
    <scope>NUCLEOTIDE SEQUENCE</scope>
    <source>
        <strain evidence="5">NBRC 16418</strain>
    </source>
</reference>
<accession>A0A8J3ZV97</accession>
<comment type="caution">
    <text evidence="5">The sequence shown here is derived from an EMBL/GenBank/DDBJ whole genome shotgun (WGS) entry which is preliminary data.</text>
</comment>
<feature type="coiled-coil region" evidence="1">
    <location>
        <begin position="194"/>
        <end position="221"/>
    </location>
</feature>
<dbReference type="EMBL" id="BOPH01000076">
    <property type="protein sequence ID" value="GIJ70306.1"/>
    <property type="molecule type" value="Genomic_DNA"/>
</dbReference>
<keyword evidence="5" id="KW-0449">Lipoprotein</keyword>
<feature type="region of interest" description="Disordered" evidence="2">
    <location>
        <begin position="30"/>
        <end position="75"/>
    </location>
</feature>
<keyword evidence="3" id="KW-0812">Transmembrane</keyword>
<dbReference type="Pfam" id="PF14257">
    <property type="entry name" value="DUF4349"/>
    <property type="match status" value="1"/>
</dbReference>
<evidence type="ECO:0000256" key="2">
    <source>
        <dbReference type="SAM" id="MobiDB-lite"/>
    </source>
</evidence>
<proteinExistence type="predicted"/>
<evidence type="ECO:0000313" key="5">
    <source>
        <dbReference type="EMBL" id="GIJ70306.1"/>
    </source>
</evidence>
<evidence type="ECO:0000256" key="1">
    <source>
        <dbReference type="SAM" id="Coils"/>
    </source>
</evidence>
<dbReference type="Proteomes" id="UP000635606">
    <property type="component" value="Unassembled WGS sequence"/>
</dbReference>
<feature type="transmembrane region" description="Helical" evidence="3">
    <location>
        <begin position="264"/>
        <end position="290"/>
    </location>
</feature>
<keyword evidence="3" id="KW-1133">Transmembrane helix</keyword>
<name>A0A8J3ZV97_9ACTN</name>
<evidence type="ECO:0000259" key="4">
    <source>
        <dbReference type="Pfam" id="PF14257"/>
    </source>
</evidence>
<evidence type="ECO:0000256" key="3">
    <source>
        <dbReference type="SAM" id="Phobius"/>
    </source>
</evidence>
<dbReference type="PROSITE" id="PS51257">
    <property type="entry name" value="PROKAR_LIPOPROTEIN"/>
    <property type="match status" value="1"/>
</dbReference>